<dbReference type="CDD" id="cd16025">
    <property type="entry name" value="PAS_like"/>
    <property type="match status" value="1"/>
</dbReference>
<dbReference type="InterPro" id="IPR050738">
    <property type="entry name" value="Sulfatase"/>
</dbReference>
<dbReference type="InterPro" id="IPR017850">
    <property type="entry name" value="Alkaline_phosphatase_core_sf"/>
</dbReference>
<feature type="domain" description="Sulfatase N-terminal" evidence="6">
    <location>
        <begin position="46"/>
        <end position="467"/>
    </location>
</feature>
<dbReference type="OrthoDB" id="9777306at2"/>
<evidence type="ECO:0000256" key="2">
    <source>
        <dbReference type="ARBA" id="ARBA00022723"/>
    </source>
</evidence>
<keyword evidence="8" id="KW-1185">Reference proteome</keyword>
<protein>
    <submittedName>
        <fullName evidence="7">Arylsulfatase</fullName>
    </submittedName>
</protein>
<dbReference type="PROSITE" id="PS00149">
    <property type="entry name" value="SULFATASE_2"/>
    <property type="match status" value="1"/>
</dbReference>
<evidence type="ECO:0000256" key="4">
    <source>
        <dbReference type="ARBA" id="ARBA00022837"/>
    </source>
</evidence>
<dbReference type="PANTHER" id="PTHR42693:SF43">
    <property type="entry name" value="BLL2667 PROTEIN"/>
    <property type="match status" value="1"/>
</dbReference>
<evidence type="ECO:0000256" key="3">
    <source>
        <dbReference type="ARBA" id="ARBA00022801"/>
    </source>
</evidence>
<dbReference type="RefSeq" id="WP_150448054.1">
    <property type="nucleotide sequence ID" value="NZ_VYSA01000001.1"/>
</dbReference>
<dbReference type="Gene3D" id="3.30.1120.10">
    <property type="match status" value="1"/>
</dbReference>
<dbReference type="GO" id="GO:0016787">
    <property type="term" value="F:hydrolase activity"/>
    <property type="evidence" value="ECO:0007669"/>
    <property type="project" value="UniProtKB-KW"/>
</dbReference>
<dbReference type="EMBL" id="VYSA01000001">
    <property type="protein sequence ID" value="KAA9111285.1"/>
    <property type="molecule type" value="Genomic_DNA"/>
</dbReference>
<name>A0A5J5J8E6_9MICO</name>
<keyword evidence="2" id="KW-0479">Metal-binding</keyword>
<dbReference type="Pfam" id="PF00884">
    <property type="entry name" value="Sulfatase"/>
    <property type="match status" value="1"/>
</dbReference>
<reference evidence="8" key="1">
    <citation type="submission" date="2019-09" db="EMBL/GenBank/DDBJ databases">
        <title>Mumia zhuanghuii sp. nov. isolated from the intestinal contents of plateau pika (Ochotona curzoniae) in the Qinghai-Tibet plateau of China.</title>
        <authorList>
            <person name="Tian Z."/>
        </authorList>
    </citation>
    <scope>NUCLEOTIDE SEQUENCE [LARGE SCALE GENOMIC DNA]</scope>
    <source>
        <strain evidence="8">JCM 30598</strain>
    </source>
</reference>
<comment type="caution">
    <text evidence="7">The sequence shown here is derived from an EMBL/GenBank/DDBJ whole genome shotgun (WGS) entry which is preliminary data.</text>
</comment>
<keyword evidence="4" id="KW-0106">Calcium</keyword>
<dbReference type="InterPro" id="IPR024607">
    <property type="entry name" value="Sulfatase_CS"/>
</dbReference>
<evidence type="ECO:0000259" key="6">
    <source>
        <dbReference type="Pfam" id="PF00884"/>
    </source>
</evidence>
<sequence>MPDHEVDRTQLPIRDVPFSGTMGRTLADSVPDWGIVADVPPPEGAPNVLLILIDDAGFGQASTFGGPIDTPNLSRLADRGLRYNAMHVAALCSPTRAALLTGRNHHAAGFGSVGELPGPFPGYSGVLPKSCTPFPKILRDNGYSTAAIGKWHLSPSRVHGPAGPFDRWPSGWGFDYFWGFLSGESGQYDPMIYENDAVDQAYGGPGDRDFYLPDALTDKSIEWLHGITAHKQEKPWFMYYSTGCAHAPHHVPEEWSNKYRGRFDEGWDAAREAIFARQKSLGVIPADTELTPRDDAFPAWDSLTDDERALYARQMEVYAGYQENADHNIGRLIDEIERMGQLDNTLILYIWGDNGASLEGTLTGSFNELTMQNGIPLTSEQQLALIDAHGGLDSWGGPDTAPHCSAAWAWAGNTPFRWGKQVASHLGGTRNPMVVSWPAAITDHGGLRSQFGHVNDIGPTILEIAGIPEPLTVDGIVQTPMAGTSLAYSFHDADAPEQHTRQYFEIYGNRGMYQDGWWAACMLPRIPWDATPATIRRFAPDVFDPDALEWELYYLPDDFSQARNVAAEHPEKVRELEALWWEEAARNNALPMLAGMSAFFGVVPPLREQTRWTYWGADVQNSPAGIMPPILNRSYSITAHVTVPPEGADGVLLAAFDHLGGFSLFAQNGLLRHTYSFMGVETYRQVSGVPIPSGAVAIRLDFDADAAVMAPPGEVTLWIDGEVVGRGRMDRTVPIMFNGYSGMDIGRDNGEVVDRAYQHLAPFAWNGSIERIDVDVRPPGRAANEGLHRAETAGRHARHIES</sequence>
<comment type="similarity">
    <text evidence="1">Belongs to the sulfatase family.</text>
</comment>
<dbReference type="PROSITE" id="PS00523">
    <property type="entry name" value="SULFATASE_1"/>
    <property type="match status" value="1"/>
</dbReference>
<dbReference type="AlphaFoldDB" id="A0A5J5J8E6"/>
<evidence type="ECO:0000256" key="1">
    <source>
        <dbReference type="ARBA" id="ARBA00008779"/>
    </source>
</evidence>
<feature type="region of interest" description="Disordered" evidence="5">
    <location>
        <begin position="783"/>
        <end position="802"/>
    </location>
</feature>
<dbReference type="SUPFAM" id="SSF53649">
    <property type="entry name" value="Alkaline phosphatase-like"/>
    <property type="match status" value="1"/>
</dbReference>
<evidence type="ECO:0000313" key="7">
    <source>
        <dbReference type="EMBL" id="KAA9111285.1"/>
    </source>
</evidence>
<organism evidence="7 8">
    <name type="scientific">Microbacterium rhizomatis</name>
    <dbReference type="NCBI Taxonomy" id="1631477"/>
    <lineage>
        <taxon>Bacteria</taxon>
        <taxon>Bacillati</taxon>
        <taxon>Actinomycetota</taxon>
        <taxon>Actinomycetes</taxon>
        <taxon>Micrococcales</taxon>
        <taxon>Microbacteriaceae</taxon>
        <taxon>Microbacterium</taxon>
    </lineage>
</organism>
<dbReference type="Gene3D" id="3.40.720.10">
    <property type="entry name" value="Alkaline Phosphatase, subunit A"/>
    <property type="match status" value="1"/>
</dbReference>
<evidence type="ECO:0000256" key="5">
    <source>
        <dbReference type="SAM" id="MobiDB-lite"/>
    </source>
</evidence>
<evidence type="ECO:0000313" key="8">
    <source>
        <dbReference type="Proteomes" id="UP000325827"/>
    </source>
</evidence>
<proteinExistence type="inferred from homology"/>
<feature type="compositionally biased region" description="Basic and acidic residues" evidence="5">
    <location>
        <begin position="786"/>
        <end position="802"/>
    </location>
</feature>
<keyword evidence="3" id="KW-0378">Hydrolase</keyword>
<dbReference type="GO" id="GO:0046872">
    <property type="term" value="F:metal ion binding"/>
    <property type="evidence" value="ECO:0007669"/>
    <property type="project" value="UniProtKB-KW"/>
</dbReference>
<dbReference type="Proteomes" id="UP000325827">
    <property type="component" value="Unassembled WGS sequence"/>
</dbReference>
<dbReference type="PANTHER" id="PTHR42693">
    <property type="entry name" value="ARYLSULFATASE FAMILY MEMBER"/>
    <property type="match status" value="1"/>
</dbReference>
<dbReference type="InterPro" id="IPR000917">
    <property type="entry name" value="Sulfatase_N"/>
</dbReference>
<gene>
    <name evidence="7" type="ORF">F6B43_06765</name>
</gene>
<accession>A0A5J5J8E6</accession>